<dbReference type="AlphaFoldDB" id="A0A1N7GBS2"/>
<dbReference type="STRING" id="34061.B0189_11140"/>
<dbReference type="Gene3D" id="2.160.20.10">
    <property type="entry name" value="Single-stranded right-handed beta-helix, Pectin lyase-like"/>
    <property type="match status" value="1"/>
</dbReference>
<evidence type="ECO:0000259" key="1">
    <source>
        <dbReference type="SMART" id="SM00912"/>
    </source>
</evidence>
<name>A0A1N7GBS2_9GAMM</name>
<reference evidence="3" key="1">
    <citation type="submission" date="2017-01" db="EMBL/GenBank/DDBJ databases">
        <authorList>
            <person name="Varghese N."/>
            <person name="Submissions S."/>
        </authorList>
    </citation>
    <scope>NUCLEOTIDE SEQUENCE [LARGE SCALE GENOMIC DNA]</scope>
    <source>
        <strain evidence="3">DSM 21768</strain>
    </source>
</reference>
<dbReference type="Proteomes" id="UP000187495">
    <property type="component" value="Unassembled WGS sequence"/>
</dbReference>
<gene>
    <name evidence="2" type="ORF">SAMN02745664_1331</name>
</gene>
<accession>A0A1N7GBS2</accession>
<dbReference type="SUPFAM" id="SSF51126">
    <property type="entry name" value="Pectin lyase-like"/>
    <property type="match status" value="1"/>
</dbReference>
<organism evidence="2 3">
    <name type="scientific">Moraxella cuniculi DSM 21768</name>
    <dbReference type="NCBI Taxonomy" id="1122245"/>
    <lineage>
        <taxon>Bacteria</taxon>
        <taxon>Pseudomonadati</taxon>
        <taxon>Pseudomonadota</taxon>
        <taxon>Gammaproteobacteria</taxon>
        <taxon>Moraxellales</taxon>
        <taxon>Moraxellaceae</taxon>
        <taxon>Moraxella</taxon>
    </lineage>
</organism>
<evidence type="ECO:0000313" key="2">
    <source>
        <dbReference type="EMBL" id="SIS10037.1"/>
    </source>
</evidence>
<proteinExistence type="predicted"/>
<dbReference type="InterPro" id="IPR011050">
    <property type="entry name" value="Pectin_lyase_fold/virulence"/>
</dbReference>
<keyword evidence="3" id="KW-1185">Reference proteome</keyword>
<dbReference type="InterPro" id="IPR008638">
    <property type="entry name" value="FhaB/CdiA-like_TPS"/>
</dbReference>
<dbReference type="InterPro" id="IPR012334">
    <property type="entry name" value="Pectin_lyas_fold"/>
</dbReference>
<sequence length="288" mass="29825">AHANTPTTILADKSADKSLQPIVLPTASGITSVNITTPNARGLSNNHYSQFDVGNSGVILNNNRQATNTQIAGFVAANPFMARGEASTILNQINSSKPSHLNGFIEVAGKKADVIIANPSGLVINGTGFINAGNAHLAAAGSQVNQGQVSGYQVGGDVLVLGTGLDNRQVDFTQVIARHVQLDAPIVANELQLIASNGYIDTDGTTTNTSAQGKQITKGRTIAVDIGELGGMYAGKITLISSEIDTLVNNQGQIFSGLGGLQLDIGATLLILAPFLHKAKPPLLPKMQ</sequence>
<dbReference type="NCBIfam" id="TIGR01901">
    <property type="entry name" value="adhes_NPXG"/>
    <property type="match status" value="1"/>
</dbReference>
<dbReference type="RefSeq" id="WP_143821553.1">
    <property type="nucleotide sequence ID" value="NZ_FTNU01000033.1"/>
</dbReference>
<feature type="non-terminal residue" evidence="2">
    <location>
        <position position="1"/>
    </location>
</feature>
<dbReference type="SMART" id="SM00912">
    <property type="entry name" value="Haemagg_act"/>
    <property type="match status" value="1"/>
</dbReference>
<feature type="domain" description="Filamentous haemagglutinin FhaB/tRNA nuclease CdiA-like TPS" evidence="1">
    <location>
        <begin position="27"/>
        <end position="147"/>
    </location>
</feature>
<protein>
    <submittedName>
        <fullName evidence="2">Filamentous hemagglutinin</fullName>
    </submittedName>
</protein>
<dbReference type="Pfam" id="PF05860">
    <property type="entry name" value="TPS"/>
    <property type="match status" value="1"/>
</dbReference>
<evidence type="ECO:0000313" key="3">
    <source>
        <dbReference type="Proteomes" id="UP000187495"/>
    </source>
</evidence>
<dbReference type="EMBL" id="FTNU01000033">
    <property type="protein sequence ID" value="SIS10037.1"/>
    <property type="molecule type" value="Genomic_DNA"/>
</dbReference>